<dbReference type="OrthoDB" id="381891at2157"/>
<keyword evidence="2" id="KW-1133">Transmembrane helix</keyword>
<evidence type="ECO:0000256" key="2">
    <source>
        <dbReference type="SAM" id="Phobius"/>
    </source>
</evidence>
<feature type="region of interest" description="Disordered" evidence="1">
    <location>
        <begin position="366"/>
        <end position="404"/>
    </location>
</feature>
<reference evidence="3 4" key="1">
    <citation type="submission" date="2016-10" db="EMBL/GenBank/DDBJ databases">
        <authorList>
            <person name="de Groot N.N."/>
        </authorList>
    </citation>
    <scope>NUCLEOTIDE SEQUENCE [LARGE SCALE GENOMIC DNA]</scope>
    <source>
        <strain evidence="3 4">IBRC-M10015</strain>
    </source>
</reference>
<accession>A0A1G8UV91</accession>
<keyword evidence="4" id="KW-1185">Reference proteome</keyword>
<dbReference type="RefSeq" id="WP_092701030.1">
    <property type="nucleotide sequence ID" value="NZ_FNFC01000005.1"/>
</dbReference>
<keyword evidence="2" id="KW-0812">Transmembrane</keyword>
<feature type="transmembrane region" description="Helical" evidence="2">
    <location>
        <begin position="163"/>
        <end position="182"/>
    </location>
</feature>
<feature type="compositionally biased region" description="Low complexity" evidence="1">
    <location>
        <begin position="395"/>
        <end position="404"/>
    </location>
</feature>
<name>A0A1G8UV91_9EURY</name>
<keyword evidence="2" id="KW-0472">Membrane</keyword>
<dbReference type="EMBL" id="FNFC01000005">
    <property type="protein sequence ID" value="SDJ57731.1"/>
    <property type="molecule type" value="Genomic_DNA"/>
</dbReference>
<feature type="transmembrane region" description="Helical" evidence="2">
    <location>
        <begin position="37"/>
        <end position="58"/>
    </location>
</feature>
<dbReference type="Proteomes" id="UP000198856">
    <property type="component" value="Unassembled WGS sequence"/>
</dbReference>
<dbReference type="AlphaFoldDB" id="A0A1G8UV91"/>
<gene>
    <name evidence="3" type="ORF">SAMN05216226_105146</name>
</gene>
<evidence type="ECO:0000313" key="3">
    <source>
        <dbReference type="EMBL" id="SDJ57731.1"/>
    </source>
</evidence>
<feature type="transmembrane region" description="Helical" evidence="2">
    <location>
        <begin position="65"/>
        <end position="81"/>
    </location>
</feature>
<feature type="compositionally biased region" description="Basic and acidic residues" evidence="1">
    <location>
        <begin position="366"/>
        <end position="383"/>
    </location>
</feature>
<sequence>MGLLIFGLSLLLASIFFGVFPVLLVLTGNWILDTVGIPIFVACVGIAILIFYAALVWFRGSLWKALIDLLEFGIVGVGWVVSKFATAIRRLGAIVSVMSWVKATLGLYPGRRFIENRREGIVERGIKHVESGDVEITDSPETLAQEAREAYDKAGRQLSNGEAVLGLSLAVVTLLPSNIALIPYSELLSSSGVAAGLSIALVFVVAIRLSALDLALARDPDPTENKARLAVYRDWNQTVAGGTDVVKVFVMLRVMYGISDSAYEFYIDWVFERNINGEGVGTVELIRELPRPVFAFYLSERDGISPSEASQEMFGWDVFSSFEFGPSKEESPPEDEEPYIFESALRPVIEFKHDIRDVKRAMKARQLAEKRDSSPEEVSRELYGENILPAKEETTSNATEESTE</sequence>
<evidence type="ECO:0000256" key="1">
    <source>
        <dbReference type="SAM" id="MobiDB-lite"/>
    </source>
</evidence>
<organism evidence="3 4">
    <name type="scientific">Halovenus aranensis</name>
    <dbReference type="NCBI Taxonomy" id="890420"/>
    <lineage>
        <taxon>Archaea</taxon>
        <taxon>Methanobacteriati</taxon>
        <taxon>Methanobacteriota</taxon>
        <taxon>Stenosarchaea group</taxon>
        <taxon>Halobacteria</taxon>
        <taxon>Halobacteriales</taxon>
        <taxon>Haloarculaceae</taxon>
        <taxon>Halovenus</taxon>
    </lineage>
</organism>
<evidence type="ECO:0000313" key="4">
    <source>
        <dbReference type="Proteomes" id="UP000198856"/>
    </source>
</evidence>
<feature type="transmembrane region" description="Helical" evidence="2">
    <location>
        <begin position="188"/>
        <end position="209"/>
    </location>
</feature>
<proteinExistence type="predicted"/>
<protein>
    <submittedName>
        <fullName evidence="3">Uncharacterized protein</fullName>
    </submittedName>
</protein>